<accession>A0A502DXH8</accession>
<feature type="domain" description="Protein CR006 P-loop" evidence="2">
    <location>
        <begin position="10"/>
        <end position="723"/>
    </location>
</feature>
<comment type="caution">
    <text evidence="3">The sequence shown here is derived from an EMBL/GenBank/DDBJ whole genome shotgun (WGS) entry which is preliminary data.</text>
</comment>
<evidence type="ECO:0000313" key="4">
    <source>
        <dbReference type="Proteomes" id="UP000319212"/>
    </source>
</evidence>
<evidence type="ECO:0000259" key="2">
    <source>
        <dbReference type="Pfam" id="PF13166"/>
    </source>
</evidence>
<dbReference type="Proteomes" id="UP000319212">
    <property type="component" value="Unassembled WGS sequence"/>
</dbReference>
<dbReference type="PANTHER" id="PTHR32182">
    <property type="entry name" value="DNA REPLICATION AND REPAIR PROTEIN RECF"/>
    <property type="match status" value="1"/>
</dbReference>
<evidence type="ECO:0000313" key="3">
    <source>
        <dbReference type="EMBL" id="TPG29112.1"/>
    </source>
</evidence>
<proteinExistence type="predicted"/>
<reference evidence="3 4" key="1">
    <citation type="journal article" date="2019" name="Environ. Microbiol.">
        <title>Species interactions and distinct microbial communities in high Arctic permafrost affected cryosols are associated with the CH4 and CO2 gas fluxes.</title>
        <authorList>
            <person name="Altshuler I."/>
            <person name="Hamel J."/>
            <person name="Turney S."/>
            <person name="Magnuson E."/>
            <person name="Levesque R."/>
            <person name="Greer C."/>
            <person name="Whyte L.G."/>
        </authorList>
    </citation>
    <scope>NUCLEOTIDE SEQUENCE [LARGE SCALE GENOMIC DNA]</scope>
    <source>
        <strain evidence="3 4">S06.C</strain>
    </source>
</reference>
<dbReference type="GO" id="GO:0006302">
    <property type="term" value="P:double-strand break repair"/>
    <property type="evidence" value="ECO:0007669"/>
    <property type="project" value="TreeGrafter"/>
</dbReference>
<dbReference type="Pfam" id="PF13166">
    <property type="entry name" value="AAA_13"/>
    <property type="match status" value="1"/>
</dbReference>
<dbReference type="Gene3D" id="3.40.50.300">
    <property type="entry name" value="P-loop containing nucleotide triphosphate hydrolases"/>
    <property type="match status" value="1"/>
</dbReference>
<keyword evidence="1" id="KW-0175">Coiled coil</keyword>
<dbReference type="InterPro" id="IPR026866">
    <property type="entry name" value="CR006_AAA"/>
</dbReference>
<dbReference type="OrthoDB" id="9795565at2"/>
<organism evidence="3 4">
    <name type="scientific">Variovorax guangxiensis</name>
    <dbReference type="NCBI Taxonomy" id="1775474"/>
    <lineage>
        <taxon>Bacteria</taxon>
        <taxon>Pseudomonadati</taxon>
        <taxon>Pseudomonadota</taxon>
        <taxon>Betaproteobacteria</taxon>
        <taxon>Burkholderiales</taxon>
        <taxon>Comamonadaceae</taxon>
        <taxon>Variovorax</taxon>
    </lineage>
</organism>
<protein>
    <submittedName>
        <fullName evidence="3">AAA family ATPase</fullName>
    </submittedName>
</protein>
<feature type="coiled-coil region" evidence="1">
    <location>
        <begin position="94"/>
        <end position="121"/>
    </location>
</feature>
<dbReference type="RefSeq" id="WP_140841322.1">
    <property type="nucleotide sequence ID" value="NZ_RCZI01000002.1"/>
</dbReference>
<sequence>MIETIHLSGVATYAPAAQSLRNLKEVNYFYGANGSGKTTISRVIADPAHSDHRGCSLVWKAARLIDTLVYNRDFVEENFGGEDIKGVFTVGKRSVEALQEIARLKIEVAELETKIANLRATLKGTNPEVESGKCGELAELRKKLQAKCWQQKVKHEGQLTGALEGYRSDKSKFVSKVLDTRSTPPAHGFVAATIEDMWERAKTIYGPSKAGEALIPLPSSERLLALESSSSLAKVVVGKRDVDVAALIEKLGNSDWVKQGQPYLAESAGACPFCQQQLPLNLEGSLSKYFDEAFLTDTAAIAALESNYQREARSWIVAVSVPMDAKHPRVDVEKLRALRDAVSARIDANLLLIATKRREPSRPIALQGLAEVTEAALEPLSTANAAIKAHNATVANLSAEKARLTAQVWRHIVDVELKADLDEHLGKETGLQRAIDSLNEQISRLEREGKAFEAQMKALEKDATSVQPTVDEINRLLASYGFSSFSIERDGSHNRYRLRRADGSSARKTLSEGERTFITFLYFYFLAQGSASETGTQSDRVVVLDDPVSSLDSDVLFIVSSLIHNLIESIKNGQGSVKQLFLLTHNVHFHKEVSFDTKRGTVSLANETFWVVRKVGGRSLVEFHNGNPVSSSYEMLWAELRRQGPPSPSIQNTLRRILETYFRILGGWDLNKIWLKFEPTDQPICKSLFSWVNAGSHGALDDLHLALDESSIQRYLAVFKEVFRVSEHLPHYNMMMRETMQVLEESPAALQAAPTPIKR</sequence>
<feature type="coiled-coil region" evidence="1">
    <location>
        <begin position="380"/>
        <end position="462"/>
    </location>
</feature>
<gene>
    <name evidence="3" type="ORF">EAH82_10140</name>
</gene>
<dbReference type="PANTHER" id="PTHR32182:SF22">
    <property type="entry name" value="ATP-DEPENDENT ENDONUCLEASE, OLD FAMILY-RELATED"/>
    <property type="match status" value="1"/>
</dbReference>
<evidence type="ECO:0000256" key="1">
    <source>
        <dbReference type="SAM" id="Coils"/>
    </source>
</evidence>
<dbReference type="AlphaFoldDB" id="A0A502DXH8"/>
<dbReference type="InterPro" id="IPR027417">
    <property type="entry name" value="P-loop_NTPase"/>
</dbReference>
<name>A0A502DXH8_9BURK</name>
<dbReference type="SUPFAM" id="SSF52540">
    <property type="entry name" value="P-loop containing nucleoside triphosphate hydrolases"/>
    <property type="match status" value="1"/>
</dbReference>
<dbReference type="EMBL" id="RCZI01000002">
    <property type="protein sequence ID" value="TPG29112.1"/>
    <property type="molecule type" value="Genomic_DNA"/>
</dbReference>
<dbReference type="GO" id="GO:0000731">
    <property type="term" value="P:DNA synthesis involved in DNA repair"/>
    <property type="evidence" value="ECO:0007669"/>
    <property type="project" value="TreeGrafter"/>
</dbReference>